<keyword evidence="3" id="KW-1185">Reference proteome</keyword>
<evidence type="ECO:0000313" key="2">
    <source>
        <dbReference type="EMBL" id="CAI48997.1"/>
    </source>
</evidence>
<evidence type="ECO:0000313" key="3">
    <source>
        <dbReference type="Proteomes" id="UP000002698"/>
    </source>
</evidence>
<evidence type="ECO:0000256" key="1">
    <source>
        <dbReference type="SAM" id="Phobius"/>
    </source>
</evidence>
<accession>A0A1U7EVF0</accession>
<feature type="transmembrane region" description="Helical" evidence="1">
    <location>
        <begin position="61"/>
        <end position="79"/>
    </location>
</feature>
<dbReference type="HOGENOM" id="CLU_1840640_0_0_2"/>
<keyword evidence="1" id="KW-0472">Membrane</keyword>
<sequence length="139" mass="15448">MQEAARNAFGVLPTWAQVLTLLVTALVGAKLIEVVGYYALHQADRLAKGEYDSLIIEETHAALYISIFLGGIYLSAQFVPQVNYPALRRSPRRDSLVEEGALSSLVKPVSPCKARRDLHCRQVSMSEQRRHLVECPALD</sequence>
<dbReference type="KEGG" id="nph:NP_1812A"/>
<reference evidence="2 3" key="1">
    <citation type="journal article" date="2005" name="Genome Res.">
        <title>Living with two extremes: conclusions from the genome sequence of Natronomonas pharaonis.</title>
        <authorList>
            <person name="Falb M."/>
            <person name="Pfeiffer F."/>
            <person name="Palm P."/>
            <person name="Rodewald K."/>
            <person name="Hickmann V."/>
            <person name="Tittor J."/>
            <person name="Oesterhelt D."/>
        </authorList>
    </citation>
    <scope>NUCLEOTIDE SEQUENCE [LARGE SCALE GENOMIC DNA]</scope>
    <source>
        <strain evidence="3">ATCC 35678 / DSM 2160 / CIP 103997 / JCM 8858 / NBRC 14720 / NCIMB 2260 / Gabara</strain>
    </source>
</reference>
<protein>
    <submittedName>
        <fullName evidence="2">Uncharacterized protein</fullName>
    </submittedName>
</protein>
<gene>
    <name evidence="2" type="ordered locus">NP_1812A</name>
</gene>
<dbReference type="AlphaFoldDB" id="A0A1U7EVF0"/>
<dbReference type="EnsemblBacteria" id="CAI48997">
    <property type="protein sequence ID" value="CAI48997"/>
    <property type="gene ID" value="NP_1812A"/>
</dbReference>
<name>A0A1U7EVF0_NATPD</name>
<keyword evidence="1" id="KW-1133">Transmembrane helix</keyword>
<keyword evidence="1" id="KW-0812">Transmembrane</keyword>
<proteinExistence type="predicted"/>
<feature type="transmembrane region" description="Helical" evidence="1">
    <location>
        <begin position="15"/>
        <end position="40"/>
    </location>
</feature>
<dbReference type="Proteomes" id="UP000002698">
    <property type="component" value="Chromosome"/>
</dbReference>
<dbReference type="GeneID" id="3701261"/>
<dbReference type="STRING" id="348780.NP_1812A"/>
<dbReference type="EMBL" id="CR936257">
    <property type="protein sequence ID" value="CAI48997.1"/>
    <property type="molecule type" value="Genomic_DNA"/>
</dbReference>
<organism evidence="2 3">
    <name type="scientific">Natronomonas pharaonis (strain ATCC 35678 / DSM 2160 / CIP 103997 / JCM 8858 / NBRC 14720 / NCIMB 2260 / Gabara)</name>
    <name type="common">Halobacterium pharaonis</name>
    <dbReference type="NCBI Taxonomy" id="348780"/>
    <lineage>
        <taxon>Archaea</taxon>
        <taxon>Methanobacteriati</taxon>
        <taxon>Methanobacteriota</taxon>
        <taxon>Stenosarchaea group</taxon>
        <taxon>Halobacteria</taxon>
        <taxon>Halobacteriales</taxon>
        <taxon>Natronomonadaceae</taxon>
        <taxon>Natronomonas</taxon>
    </lineage>
</organism>
<dbReference type="RefSeq" id="WP_011322629.1">
    <property type="nucleotide sequence ID" value="NC_007426.1"/>
</dbReference>